<dbReference type="eggNOG" id="arCOG14790">
    <property type="taxonomic scope" value="Archaea"/>
</dbReference>
<protein>
    <submittedName>
        <fullName evidence="1">Uncharacterized protein</fullName>
    </submittedName>
</protein>
<name>E1QUH6_VULDI</name>
<dbReference type="RefSeq" id="WP_013335627.1">
    <property type="nucleotide sequence ID" value="NC_014537.1"/>
</dbReference>
<keyword evidence="2" id="KW-1185">Reference proteome</keyword>
<evidence type="ECO:0000313" key="1">
    <source>
        <dbReference type="EMBL" id="ADN49902.1"/>
    </source>
</evidence>
<dbReference type="HOGENOM" id="CLU_2021642_0_0_2"/>
<organism evidence="1 2">
    <name type="scientific">Vulcanisaeta distributa (strain DSM 14429 / JCM 11212 / NBRC 100878 / IC-017)</name>
    <dbReference type="NCBI Taxonomy" id="572478"/>
    <lineage>
        <taxon>Archaea</taxon>
        <taxon>Thermoproteota</taxon>
        <taxon>Thermoprotei</taxon>
        <taxon>Thermoproteales</taxon>
        <taxon>Thermoproteaceae</taxon>
        <taxon>Vulcanisaeta</taxon>
    </lineage>
</organism>
<reference evidence="2" key="2">
    <citation type="journal article" date="2010" name="Stand. Genomic Sci.">
        <title>Complete genome sequence of Vulcanisaeta distributa type strain (IC-017T).</title>
        <authorList>
            <person name="Mavromatis K."/>
            <person name="Sikorski J."/>
            <person name="Pabst E."/>
            <person name="Teshima H."/>
            <person name="Lapidus A."/>
            <person name="Lucas S."/>
            <person name="Nolan M."/>
            <person name="Glavina Del Rio T."/>
            <person name="Cheng J."/>
            <person name="Bruce D."/>
            <person name="Goodwin L."/>
            <person name="Pitluck S."/>
            <person name="Liolios K."/>
            <person name="Ivanova N."/>
            <person name="Mikhailova N."/>
            <person name="Pati A."/>
            <person name="Chen A."/>
            <person name="Palaniappan K."/>
            <person name="Land M."/>
            <person name="Hauser L."/>
            <person name="Chang Y."/>
            <person name="Jeffries C."/>
            <person name="Rohde M."/>
            <person name="Spring S."/>
            <person name="Goker M."/>
            <person name="Wirth R."/>
            <person name="Woyke T."/>
            <person name="Bristow J."/>
            <person name="Eisen J."/>
            <person name="Markowitz V."/>
            <person name="Hugenholtz P."/>
            <person name="Klenk H."/>
            <person name="Kyrpides N."/>
        </authorList>
    </citation>
    <scope>NUCLEOTIDE SEQUENCE [LARGE SCALE GENOMIC DNA]</scope>
    <source>
        <strain evidence="2">DSM 14429 / JCM 11212 / NBRC 100878 / IC-017</strain>
    </source>
</reference>
<dbReference type="OrthoDB" id="379103at2157"/>
<dbReference type="Proteomes" id="UP000006681">
    <property type="component" value="Chromosome"/>
</dbReference>
<dbReference type="EMBL" id="CP002100">
    <property type="protein sequence ID" value="ADN49902.1"/>
    <property type="molecule type" value="Genomic_DNA"/>
</dbReference>
<sequence>MAQEDRACSIERLLLRFLTYDEVGLTTLYGNTRIFIMGIPVIEGFIGSNRVFLSSQEFIVNITRVGNYVIAYVSGIELTMNVESMSVKTGIAHLVGTITVQYYYSTNINETNTIIIRLTPRQ</sequence>
<dbReference type="GeneID" id="9751423"/>
<accession>E1QUH6</accession>
<evidence type="ECO:0000313" key="2">
    <source>
        <dbReference type="Proteomes" id="UP000006681"/>
    </source>
</evidence>
<reference evidence="1 2" key="1">
    <citation type="journal article" date="2010" name="Stand. Genomic Sci.">
        <title>Complete genome sequence of Vulcanisaeta distributa type strain (IC-017).</title>
        <authorList>
            <person name="Mavromatis K."/>
            <person name="Sikorski J."/>
            <person name="Pabst E."/>
            <person name="Teshima H."/>
            <person name="Lapidus A."/>
            <person name="Lucas S."/>
            <person name="Nolan M."/>
            <person name="Glavina Del Rio T."/>
            <person name="Cheng J.F."/>
            <person name="Bruce D."/>
            <person name="Goodwin L."/>
            <person name="Pitluck S."/>
            <person name="Liolios K."/>
            <person name="Ivanova N."/>
            <person name="Mikhailova N."/>
            <person name="Pati A."/>
            <person name="Chen A."/>
            <person name="Palaniappan K."/>
            <person name="Land M."/>
            <person name="Hauser L."/>
            <person name="Chang Y.J."/>
            <person name="Jeffries C.D."/>
            <person name="Rohde M."/>
            <person name="Spring S."/>
            <person name="Goker M."/>
            <person name="Wirth R."/>
            <person name="Woyke T."/>
            <person name="Bristow J."/>
            <person name="Eisen J.A."/>
            <person name="Markowitz V."/>
            <person name="Hugenholtz P."/>
            <person name="Klenk H.P."/>
            <person name="Kyrpides N.C."/>
        </authorList>
    </citation>
    <scope>NUCLEOTIDE SEQUENCE [LARGE SCALE GENOMIC DNA]</scope>
    <source>
        <strain evidence="2">DSM 14429 / JCM 11212 / NBRC 100878 / IC-017</strain>
    </source>
</reference>
<dbReference type="AlphaFoldDB" id="E1QUH6"/>
<proteinExistence type="predicted"/>
<gene>
    <name evidence="1" type="ordered locus">Vdis_0503</name>
</gene>
<dbReference type="KEGG" id="vdi:Vdis_0503"/>